<dbReference type="PANTHER" id="PTHR40124:SF1">
    <property type="entry name" value="DISAGGREGATASE RELATED REPEAT PROTEIN"/>
    <property type="match status" value="1"/>
</dbReference>
<protein>
    <recommendedName>
        <fullName evidence="1">Polysaccharide lyase 14 domain-containing protein</fullName>
    </recommendedName>
</protein>
<dbReference type="Proteomes" id="UP000078534">
    <property type="component" value="Unassembled WGS sequence"/>
</dbReference>
<comment type="caution">
    <text evidence="2">The sequence shown here is derived from an EMBL/GenBank/DDBJ whole genome shotgun (WGS) entry which is preliminary data.</text>
</comment>
<evidence type="ECO:0000259" key="1">
    <source>
        <dbReference type="Pfam" id="PF21294"/>
    </source>
</evidence>
<organism evidence="2 3">
    <name type="scientific">Metabacillus litoralis</name>
    <dbReference type="NCBI Taxonomy" id="152268"/>
    <lineage>
        <taxon>Bacteria</taxon>
        <taxon>Bacillati</taxon>
        <taxon>Bacillota</taxon>
        <taxon>Bacilli</taxon>
        <taxon>Bacillales</taxon>
        <taxon>Bacillaceae</taxon>
        <taxon>Metabacillus</taxon>
    </lineage>
</organism>
<sequence>MRWINKRGVVAFGLGCIFFLMLSVIAFATYYADRDVYFSSEPGVYSDQQAIEDFGNTITKTETDRITINSVGHLVFHMPQGGVGTSGSGGQILSRLEERDAYTVEYRVKFTPTSGSYDWTEGGKLPGLGGGKNYTGGGDATIGDGFSVRLMFKPEGHLIPYVYHAGMTESWGDGFGVDMNNQPLKDVVLSSNTWYTIKILVKINSGSNNDGVLKIYVNDMSTPKFTKTNIKYVTDGTKVDTLHLTAFHGGSDPIRYGPSQDQNIHLDWIKIHPY</sequence>
<evidence type="ECO:0000313" key="2">
    <source>
        <dbReference type="EMBL" id="OAS87828.1"/>
    </source>
</evidence>
<keyword evidence="3" id="KW-1185">Reference proteome</keyword>
<dbReference type="PANTHER" id="PTHR40124">
    <property type="match status" value="1"/>
</dbReference>
<reference evidence="3" key="1">
    <citation type="submission" date="2016-04" db="EMBL/GenBank/DDBJ databases">
        <authorList>
            <person name="Lyu Z."/>
            <person name="Lyu W."/>
        </authorList>
    </citation>
    <scope>NUCLEOTIDE SEQUENCE [LARGE SCALE GENOMIC DNA]</scope>
    <source>
        <strain evidence="3">C44</strain>
    </source>
</reference>
<dbReference type="OrthoDB" id="5480482at2"/>
<dbReference type="Pfam" id="PF21294">
    <property type="entry name" value="Polysacc_lyase_14"/>
    <property type="match status" value="1"/>
</dbReference>
<evidence type="ECO:0000313" key="3">
    <source>
        <dbReference type="Proteomes" id="UP000078534"/>
    </source>
</evidence>
<dbReference type="STRING" id="152268.A6K24_19025"/>
<proteinExistence type="predicted"/>
<feature type="domain" description="Polysaccharide lyase 14" evidence="1">
    <location>
        <begin position="97"/>
        <end position="264"/>
    </location>
</feature>
<accession>A0A179T341</accession>
<dbReference type="AlphaFoldDB" id="A0A179T341"/>
<dbReference type="InterPro" id="IPR048958">
    <property type="entry name" value="Polysacc_lyase_14"/>
</dbReference>
<dbReference type="RefSeq" id="WP_066329609.1">
    <property type="nucleotide sequence ID" value="NZ_LWSG01000007.1"/>
</dbReference>
<dbReference type="Gene3D" id="2.60.120.200">
    <property type="match status" value="1"/>
</dbReference>
<name>A0A179T341_9BACI</name>
<dbReference type="EMBL" id="LWSG01000007">
    <property type="protein sequence ID" value="OAS87828.1"/>
    <property type="molecule type" value="Genomic_DNA"/>
</dbReference>
<gene>
    <name evidence="2" type="ORF">A6K24_19025</name>
</gene>